<feature type="compositionally biased region" description="Basic and acidic residues" evidence="1">
    <location>
        <begin position="777"/>
        <end position="791"/>
    </location>
</feature>
<feature type="compositionally biased region" description="Low complexity" evidence="1">
    <location>
        <begin position="346"/>
        <end position="378"/>
    </location>
</feature>
<name>B0CX75_LACBS</name>
<reference evidence="2 3" key="1">
    <citation type="journal article" date="2008" name="Nature">
        <title>The genome of Laccaria bicolor provides insights into mycorrhizal symbiosis.</title>
        <authorList>
            <person name="Martin F."/>
            <person name="Aerts A."/>
            <person name="Ahren D."/>
            <person name="Brun A."/>
            <person name="Danchin E.G.J."/>
            <person name="Duchaussoy F."/>
            <person name="Gibon J."/>
            <person name="Kohler A."/>
            <person name="Lindquist E."/>
            <person name="Pereda V."/>
            <person name="Salamov A."/>
            <person name="Shapiro H.J."/>
            <person name="Wuyts J."/>
            <person name="Blaudez D."/>
            <person name="Buee M."/>
            <person name="Brokstein P."/>
            <person name="Canbaeck B."/>
            <person name="Cohen D."/>
            <person name="Courty P.E."/>
            <person name="Coutinho P.M."/>
            <person name="Delaruelle C."/>
            <person name="Detter J.C."/>
            <person name="Deveau A."/>
            <person name="DiFazio S."/>
            <person name="Duplessis S."/>
            <person name="Fraissinet-Tachet L."/>
            <person name="Lucic E."/>
            <person name="Frey-Klett P."/>
            <person name="Fourrey C."/>
            <person name="Feussner I."/>
            <person name="Gay G."/>
            <person name="Grimwood J."/>
            <person name="Hoegger P.J."/>
            <person name="Jain P."/>
            <person name="Kilaru S."/>
            <person name="Labbe J."/>
            <person name="Lin Y.C."/>
            <person name="Legue V."/>
            <person name="Le Tacon F."/>
            <person name="Marmeisse R."/>
            <person name="Melayah D."/>
            <person name="Montanini B."/>
            <person name="Muratet M."/>
            <person name="Nehls U."/>
            <person name="Niculita-Hirzel H."/>
            <person name="Oudot-Le Secq M.P."/>
            <person name="Peter M."/>
            <person name="Quesneville H."/>
            <person name="Rajashekar B."/>
            <person name="Reich M."/>
            <person name="Rouhier N."/>
            <person name="Schmutz J."/>
            <person name="Yin T."/>
            <person name="Chalot M."/>
            <person name="Henrissat B."/>
            <person name="Kuees U."/>
            <person name="Lucas S."/>
            <person name="Van de Peer Y."/>
            <person name="Podila G.K."/>
            <person name="Polle A."/>
            <person name="Pukkila P.J."/>
            <person name="Richardson P.M."/>
            <person name="Rouze P."/>
            <person name="Sanders I.R."/>
            <person name="Stajich J.E."/>
            <person name="Tunlid A."/>
            <person name="Tuskan G."/>
            <person name="Grigoriev I.V."/>
        </authorList>
    </citation>
    <scope>NUCLEOTIDE SEQUENCE [LARGE SCALE GENOMIC DNA]</scope>
    <source>
        <strain evidence="3">S238N-H82 / ATCC MYA-4686</strain>
    </source>
</reference>
<protein>
    <submittedName>
        <fullName evidence="2">Predicted protein</fullName>
    </submittedName>
</protein>
<accession>B0CX75</accession>
<dbReference type="AlphaFoldDB" id="B0CX75"/>
<gene>
    <name evidence="2" type="ORF">LACBIDRAFT_308790</name>
</gene>
<dbReference type="HOGENOM" id="CLU_347161_0_0_1"/>
<dbReference type="InParanoid" id="B0CX75"/>
<feature type="compositionally biased region" description="Polar residues" evidence="1">
    <location>
        <begin position="232"/>
        <end position="244"/>
    </location>
</feature>
<feature type="region of interest" description="Disordered" evidence="1">
    <location>
        <begin position="640"/>
        <end position="691"/>
    </location>
</feature>
<feature type="region of interest" description="Disordered" evidence="1">
    <location>
        <begin position="408"/>
        <end position="436"/>
    </location>
</feature>
<evidence type="ECO:0000313" key="2">
    <source>
        <dbReference type="EMBL" id="EDR13204.1"/>
    </source>
</evidence>
<feature type="region of interest" description="Disordered" evidence="1">
    <location>
        <begin position="719"/>
        <end position="791"/>
    </location>
</feature>
<feature type="compositionally biased region" description="Basic and acidic residues" evidence="1">
    <location>
        <begin position="119"/>
        <end position="130"/>
    </location>
</feature>
<feature type="region of interest" description="Disordered" evidence="1">
    <location>
        <begin position="65"/>
        <end position="259"/>
    </location>
</feature>
<feature type="compositionally biased region" description="Polar residues" evidence="1">
    <location>
        <begin position="178"/>
        <end position="199"/>
    </location>
</feature>
<feature type="compositionally biased region" description="Polar residues" evidence="1">
    <location>
        <begin position="300"/>
        <end position="313"/>
    </location>
</feature>
<dbReference type="KEGG" id="lbc:LACBIDRAFT_308790"/>
<feature type="region of interest" description="Disordered" evidence="1">
    <location>
        <begin position="289"/>
        <end position="395"/>
    </location>
</feature>
<dbReference type="OrthoDB" id="10396996at2759"/>
<feature type="compositionally biased region" description="Low complexity" evidence="1">
    <location>
        <begin position="20"/>
        <end position="36"/>
    </location>
</feature>
<feature type="compositionally biased region" description="Low complexity" evidence="1">
    <location>
        <begin position="158"/>
        <end position="171"/>
    </location>
</feature>
<feature type="compositionally biased region" description="Polar residues" evidence="1">
    <location>
        <begin position="83"/>
        <end position="95"/>
    </location>
</feature>
<feature type="region of interest" description="Disordered" evidence="1">
    <location>
        <begin position="1"/>
        <end position="46"/>
    </location>
</feature>
<feature type="compositionally biased region" description="Acidic residues" evidence="1">
    <location>
        <begin position="408"/>
        <end position="422"/>
    </location>
</feature>
<organism evidence="3">
    <name type="scientific">Laccaria bicolor (strain S238N-H82 / ATCC MYA-4686)</name>
    <name type="common">Bicoloured deceiver</name>
    <name type="synonym">Laccaria laccata var. bicolor</name>
    <dbReference type="NCBI Taxonomy" id="486041"/>
    <lineage>
        <taxon>Eukaryota</taxon>
        <taxon>Fungi</taxon>
        <taxon>Dikarya</taxon>
        <taxon>Basidiomycota</taxon>
        <taxon>Agaricomycotina</taxon>
        <taxon>Agaricomycetes</taxon>
        <taxon>Agaricomycetidae</taxon>
        <taxon>Agaricales</taxon>
        <taxon>Agaricineae</taxon>
        <taxon>Hydnangiaceae</taxon>
        <taxon>Laccaria</taxon>
    </lineage>
</organism>
<sequence length="813" mass="88339">MVPPGGSKAGSSSNKHKNSLQGGKQLAAVAQAAQKRAFLKQKASAAPAASTLAATIAAAITSPAAVNPPIQTPPVVSQPIDPSPSTSLPQQQTAAASKESDSRGQPEPAIPQNNASKQPEIKEGRQERLPGDSLASNLQMPPFPLGSTSLPVEDKRAQQYASSSAASAARAQYHEQPYASTSSERQAQHPSHSYASTSGKGKAREQAPTLPDVPPMHSDSSGLSQFLDAINIQVQHPPSSSHFPTCSAEVPPQDFGELPDSWEEYVSQPYSSSELDAYYNELLAQLQSESPASFPPTEPPSLTQGQPIPSSVNVGLGQMPSFTQSNPNPMLDLSQFLEALPGAPLAQQHPHPSSASQPPFSSQAQFSSHSDYYQSSFSTPSQYTPSAMGNVGLDGDCAMDCDDDIFLESDGLGEDIAMDTDDQGPPHEPPLHHPSGVRAPSYTTPTAPIETPAHIYNSPLAQPPSFIPASYQPPTESLRQPPTFVQNPPYNRSIFEQDAPHCEPTFMQETPFRRSDPELPKTPSIMDQCNSWLPQAVVSPCDSGIPYTPQAFAQPPSARPTSLPPAPTLSTYWRQAPKARAEPLRNSTNRAAMISSLRATRFVKDIRQSASEQPTRSKWVEINQDYEIQEAQKRRYFGSSMEPPFQQEPASPDSVASSTLSNSKPERGVRPLPSLSRTETPLKFYPITEYNPFSTTPPPALRYYSGVYDPTPVSAFLYRSGQRRKRDDEDSFEDAEGLENGRDHSKRFKASQESDTQHAKPQKKRRMPGHFPLESATSDKPDRKTSWRRDTTNCGFCDAIPVVGAFLRFLGMP</sequence>
<proteinExistence type="predicted"/>
<feature type="compositionally biased region" description="Polar residues" evidence="1">
    <location>
        <begin position="654"/>
        <end position="663"/>
    </location>
</feature>
<dbReference type="GeneID" id="6071535"/>
<evidence type="ECO:0000256" key="1">
    <source>
        <dbReference type="SAM" id="MobiDB-lite"/>
    </source>
</evidence>
<keyword evidence="3" id="KW-1185">Reference proteome</keyword>
<dbReference type="EMBL" id="DS547093">
    <property type="protein sequence ID" value="EDR13204.1"/>
    <property type="molecule type" value="Genomic_DNA"/>
</dbReference>
<evidence type="ECO:0000313" key="3">
    <source>
        <dbReference type="Proteomes" id="UP000001194"/>
    </source>
</evidence>
<dbReference type="Proteomes" id="UP000001194">
    <property type="component" value="Unassembled WGS sequence"/>
</dbReference>
<dbReference type="RefSeq" id="XP_001875702.1">
    <property type="nucleotide sequence ID" value="XM_001875667.1"/>
</dbReference>